<gene>
    <name evidence="7" type="primary">SYNE2B</name>
</gene>
<comment type="subcellular location">
    <subcellularLocation>
        <location evidence="1">Endomembrane system</location>
    </subcellularLocation>
</comment>
<accession>A0A1A8AK17</accession>
<dbReference type="PANTHER" id="PTHR14514">
    <property type="entry name" value="PKA ANCHORING PROTEIN"/>
    <property type="match status" value="1"/>
</dbReference>
<dbReference type="PANTHER" id="PTHR14514:SF4">
    <property type="entry name" value="NESPRIN-2"/>
    <property type="match status" value="1"/>
</dbReference>
<evidence type="ECO:0000256" key="3">
    <source>
        <dbReference type="ARBA" id="ARBA00022737"/>
    </source>
</evidence>
<evidence type="ECO:0000256" key="5">
    <source>
        <dbReference type="SAM" id="Coils"/>
    </source>
</evidence>
<evidence type="ECO:0000256" key="6">
    <source>
        <dbReference type="SAM" id="MobiDB-lite"/>
    </source>
</evidence>
<feature type="compositionally biased region" description="Polar residues" evidence="6">
    <location>
        <begin position="496"/>
        <end position="507"/>
    </location>
</feature>
<keyword evidence="3" id="KW-0677">Repeat</keyword>
<dbReference type="AlphaFoldDB" id="A0A1A8AK17"/>
<evidence type="ECO:0000256" key="2">
    <source>
        <dbReference type="ARBA" id="ARBA00022553"/>
    </source>
</evidence>
<keyword evidence="5" id="KW-0175">Coiled coil</keyword>
<organism evidence="7">
    <name type="scientific">Nothobranchius furzeri</name>
    <name type="common">Turquoise killifish</name>
    <dbReference type="NCBI Taxonomy" id="105023"/>
    <lineage>
        <taxon>Eukaryota</taxon>
        <taxon>Metazoa</taxon>
        <taxon>Chordata</taxon>
        <taxon>Craniata</taxon>
        <taxon>Vertebrata</taxon>
        <taxon>Euteleostomi</taxon>
        <taxon>Actinopterygii</taxon>
        <taxon>Neopterygii</taxon>
        <taxon>Teleostei</taxon>
        <taxon>Neoteleostei</taxon>
        <taxon>Acanthomorphata</taxon>
        <taxon>Ovalentaria</taxon>
        <taxon>Atherinomorphae</taxon>
        <taxon>Cyprinodontiformes</taxon>
        <taxon>Nothobranchiidae</taxon>
        <taxon>Nothobranchius</taxon>
    </lineage>
</organism>
<name>A0A1A8AK17_NOTFU</name>
<protein>
    <submittedName>
        <fullName evidence="7">Spectrin repeat containing, nuclear envelope 2b</fullName>
    </submittedName>
</protein>
<feature type="compositionally biased region" description="Basic and acidic residues" evidence="6">
    <location>
        <begin position="456"/>
        <end position="465"/>
    </location>
</feature>
<dbReference type="EMBL" id="HADY01016543">
    <property type="protein sequence ID" value="SBP55028.1"/>
    <property type="molecule type" value="Transcribed_RNA"/>
</dbReference>
<sequence length="547" mass="60854">EREKIREELQVLRVWLQAAGGLLSEMEQCSNTQELQELYGQLCAHKVLLQRIKENLNVKYSDVHALVPAELDSQLQEVTTSLQEVEMKIGEAVERSGPVHRLGAKLSDILAGLRSVQNRLEERSSTVTKAKITQKRVWDELDRWHSRQATLEVEMQDLEKPEEALILTERLVEVQQLHSLVSKQAEQRTTLLSKIHTWLHEHQEMINSSKSWMAEAQSWLAAPCTYTTAKCLRSHIHALQSVLNDASQIRKTLQGFSSVLKEMSQVCDVTALQEQLVEADCQVADVQDSFTSPLSQLEHAADEVEAIESEVRQMENDVTEIKTLLSSPEAFPSPREDNLKMVEQKIQSMRRTVAEIQKCKPDLCLPGKAEETLVVFTVVDQLQTLLLELEKKVPALFIQQPPTPVTTTAAVRVHAPTYPAAEEETGQITIAHVEDDVLKRSGGTLQTVQQSSTEQKPSRRPDSHQETGVLVGGEAEVVSGPTAQPTAEETKDVESSPDNTEASSSEALSKPLGTVTTQSLYEGTVNTARTANVSKPDSKSQQRCLIS</sequence>
<feature type="coiled-coil region" evidence="5">
    <location>
        <begin position="269"/>
        <end position="324"/>
    </location>
</feature>
<feature type="non-terminal residue" evidence="7">
    <location>
        <position position="1"/>
    </location>
</feature>
<feature type="region of interest" description="Disordered" evidence="6">
    <location>
        <begin position="444"/>
        <end position="547"/>
    </location>
</feature>
<evidence type="ECO:0000313" key="7">
    <source>
        <dbReference type="EMBL" id="SBP55028.1"/>
    </source>
</evidence>
<evidence type="ECO:0000256" key="1">
    <source>
        <dbReference type="ARBA" id="ARBA00004308"/>
    </source>
</evidence>
<reference evidence="7" key="1">
    <citation type="submission" date="2016-05" db="EMBL/GenBank/DDBJ databases">
        <authorList>
            <person name="Lavstsen T."/>
            <person name="Jespersen J.S."/>
        </authorList>
    </citation>
    <scope>NUCLEOTIDE SEQUENCE</scope>
    <source>
        <tissue evidence="7">Brain</tissue>
    </source>
</reference>
<keyword evidence="4" id="KW-0472">Membrane</keyword>
<feature type="compositionally biased region" description="Polar residues" evidence="6">
    <location>
        <begin position="444"/>
        <end position="455"/>
    </location>
</feature>
<keyword evidence="2" id="KW-0597">Phosphoprotein</keyword>
<reference evidence="7" key="2">
    <citation type="submission" date="2016-06" db="EMBL/GenBank/DDBJ databases">
        <title>The genome of a short-lived fish provides insights into sex chromosome evolution and the genetic control of aging.</title>
        <authorList>
            <person name="Reichwald K."/>
            <person name="Felder M."/>
            <person name="Petzold A."/>
            <person name="Koch P."/>
            <person name="Groth M."/>
            <person name="Platzer M."/>
        </authorList>
    </citation>
    <scope>NUCLEOTIDE SEQUENCE</scope>
    <source>
        <tissue evidence="7">Brain</tissue>
    </source>
</reference>
<proteinExistence type="predicted"/>
<feature type="compositionally biased region" description="Polar residues" evidence="6">
    <location>
        <begin position="514"/>
        <end position="547"/>
    </location>
</feature>
<evidence type="ECO:0000256" key="4">
    <source>
        <dbReference type="ARBA" id="ARBA00023136"/>
    </source>
</evidence>